<dbReference type="Gene3D" id="3.30.160.240">
    <property type="entry name" value="Rv1738"/>
    <property type="match status" value="1"/>
</dbReference>
<dbReference type="STRING" id="1123024.GCA_000423625_03047"/>
<evidence type="ECO:0000313" key="2">
    <source>
        <dbReference type="Proteomes" id="UP000321328"/>
    </source>
</evidence>
<evidence type="ECO:0000313" key="1">
    <source>
        <dbReference type="EMBL" id="GEL17714.1"/>
    </source>
</evidence>
<organism evidence="1 2">
    <name type="scientific">Pseudonocardia asaccharolytica DSM 44247 = NBRC 16224</name>
    <dbReference type="NCBI Taxonomy" id="1123024"/>
    <lineage>
        <taxon>Bacteria</taxon>
        <taxon>Bacillati</taxon>
        <taxon>Actinomycetota</taxon>
        <taxon>Actinomycetes</taxon>
        <taxon>Pseudonocardiales</taxon>
        <taxon>Pseudonocardiaceae</taxon>
        <taxon>Pseudonocardia</taxon>
    </lineage>
</organism>
<dbReference type="EMBL" id="BJVI01000011">
    <property type="protein sequence ID" value="GEL17714.1"/>
    <property type="molecule type" value="Genomic_DNA"/>
</dbReference>
<dbReference type="InterPro" id="IPR038070">
    <property type="entry name" value="Rv2632c-like_sf"/>
</dbReference>
<dbReference type="InterPro" id="IPR015057">
    <property type="entry name" value="Rv2632c-like"/>
</dbReference>
<protein>
    <recommendedName>
        <fullName evidence="3">DUF1876 domain-containing protein</fullName>
    </recommendedName>
</protein>
<sequence>MPTVGWHIEVEFKEDERDVNTAAALLLRLPDGTELRARGQAKRNPADPAQPRIGEEIAAARALSDLVHQLLDKAASEIEAVTHRPAHLRT</sequence>
<reference evidence="1 2" key="1">
    <citation type="submission" date="2019-07" db="EMBL/GenBank/DDBJ databases">
        <title>Whole genome shotgun sequence of Pseudonocardia asaccharolytica NBRC 16224.</title>
        <authorList>
            <person name="Hosoyama A."/>
            <person name="Uohara A."/>
            <person name="Ohji S."/>
            <person name="Ichikawa N."/>
        </authorList>
    </citation>
    <scope>NUCLEOTIDE SEQUENCE [LARGE SCALE GENOMIC DNA]</scope>
    <source>
        <strain evidence="1 2">NBRC 16224</strain>
    </source>
</reference>
<gene>
    <name evidence="1" type="ORF">PA7_15510</name>
</gene>
<dbReference type="SUPFAM" id="SSF143212">
    <property type="entry name" value="Rv2632c-like"/>
    <property type="match status" value="1"/>
</dbReference>
<proteinExistence type="predicted"/>
<comment type="caution">
    <text evidence="1">The sequence shown here is derived from an EMBL/GenBank/DDBJ whole genome shotgun (WGS) entry which is preliminary data.</text>
</comment>
<accession>A0A511D2C2</accession>
<evidence type="ECO:0008006" key="3">
    <source>
        <dbReference type="Google" id="ProtNLM"/>
    </source>
</evidence>
<dbReference type="Proteomes" id="UP000321328">
    <property type="component" value="Unassembled WGS sequence"/>
</dbReference>
<dbReference type="RefSeq" id="WP_028930696.1">
    <property type="nucleotide sequence ID" value="NZ_AUII01000013.1"/>
</dbReference>
<dbReference type="AlphaFoldDB" id="A0A511D2C2"/>
<dbReference type="Pfam" id="PF08962">
    <property type="entry name" value="Rv2632c-like"/>
    <property type="match status" value="1"/>
</dbReference>
<dbReference type="OrthoDB" id="4828144at2"/>
<keyword evidence="2" id="KW-1185">Reference proteome</keyword>
<name>A0A511D2C2_9PSEU</name>